<dbReference type="Proteomes" id="UP000280501">
    <property type="component" value="Unassembled WGS sequence"/>
</dbReference>
<gene>
    <name evidence="3" type="ORF">EDD34_2103</name>
</gene>
<evidence type="ECO:0000313" key="3">
    <source>
        <dbReference type="EMBL" id="RPF21474.1"/>
    </source>
</evidence>
<evidence type="ECO:0000313" key="4">
    <source>
        <dbReference type="Proteomes" id="UP000280501"/>
    </source>
</evidence>
<organism evidence="3 4">
    <name type="scientific">Myceligenerans xiligouense</name>
    <dbReference type="NCBI Taxonomy" id="253184"/>
    <lineage>
        <taxon>Bacteria</taxon>
        <taxon>Bacillati</taxon>
        <taxon>Actinomycetota</taxon>
        <taxon>Actinomycetes</taxon>
        <taxon>Micrococcales</taxon>
        <taxon>Promicromonosporaceae</taxon>
        <taxon>Myceligenerans</taxon>
    </lineage>
</organism>
<feature type="region of interest" description="Disordered" evidence="1">
    <location>
        <begin position="258"/>
        <end position="290"/>
    </location>
</feature>
<comment type="caution">
    <text evidence="3">The sequence shown here is derived from an EMBL/GenBank/DDBJ whole genome shotgun (WGS) entry which is preliminary data.</text>
</comment>
<dbReference type="RefSeq" id="WP_123814508.1">
    <property type="nucleotide sequence ID" value="NZ_RKQZ01000001.1"/>
</dbReference>
<feature type="compositionally biased region" description="Basic and acidic residues" evidence="1">
    <location>
        <begin position="270"/>
        <end position="279"/>
    </location>
</feature>
<dbReference type="AlphaFoldDB" id="A0A3N4YQ66"/>
<accession>A0A3N4YQ66</accession>
<protein>
    <recommendedName>
        <fullName evidence="2">T3SS peptide-binding chaperone domain-containing protein</fullName>
    </recommendedName>
</protein>
<dbReference type="Pfam" id="PF22553">
    <property type="entry name" value="TY-Chap2"/>
    <property type="match status" value="1"/>
</dbReference>
<dbReference type="EMBL" id="RKQZ01000001">
    <property type="protein sequence ID" value="RPF21474.1"/>
    <property type="molecule type" value="Genomic_DNA"/>
</dbReference>
<evidence type="ECO:0000259" key="2">
    <source>
        <dbReference type="Pfam" id="PF22553"/>
    </source>
</evidence>
<dbReference type="OrthoDB" id="4037078at2"/>
<sequence length="673" mass="75266">MTEIQQWWAEAASWMVASELVRRHPEMRIIQVHPSGGQSDRLWIGQWRTKSPESDFEPFWSLNRSPGGAIHARDPARGLVTFSATPWLDMLQADGPNLFVDALERAAGNVCGPHRQDPSPRTLTYALISHLMASALFDERSVRCRSMFVDTSGYGGGLDVPDGFMGRLPDLGEVEDRVPHVVYGYWVLERGGETVAVVRDTGYVWLRSGQIDIAAEYSRRYRIEDVAAALISEQPPDDGLEVTDERRQAFAERLTWSPGDLEITPPPNRTEVDGRRTGTELETSTELGQSPPAEERFIATTIDRTHATARSLVTDLAALAEQLRAEPLAAIMYGSLELFHSNLLAWFFEQFPQAADHVFTVDLPAGRQTVREVKREHKDLDLIMTFPGRERLVVENKVFSIPSAEQLRRYRRDVLDRWGALGLGSSTARLLSAYKPGWIDTLEGWSYLGYDELAVRIEQVMSGVPATYEVETMRRYARIARILPQFARTVAMENLDELVEPAAELDEVLGDAKLAMRLRKFRFQSIAEAVGAEVADLSGTVTTGFSNGAPLVEWFHRQPVIPGEPSWDVGWQLQNSQFRRAIRSPKNPGEDSRTSLAFAAQHEEWFDFSPIDGVLGTVGKPLRPKAPAGGGSRGFNRYGSNFIYRSKKAVGLTCRQLVDVTRVIAQQLLPSTD</sequence>
<keyword evidence="4" id="KW-1185">Reference proteome</keyword>
<dbReference type="InterPro" id="IPR054445">
    <property type="entry name" value="T3SS_chaperone_dom"/>
</dbReference>
<reference evidence="3 4" key="1">
    <citation type="submission" date="2018-11" db="EMBL/GenBank/DDBJ databases">
        <title>Sequencing the genomes of 1000 actinobacteria strains.</title>
        <authorList>
            <person name="Klenk H.-P."/>
        </authorList>
    </citation>
    <scope>NUCLEOTIDE SEQUENCE [LARGE SCALE GENOMIC DNA]</scope>
    <source>
        <strain evidence="3 4">DSM 15700</strain>
    </source>
</reference>
<evidence type="ECO:0000256" key="1">
    <source>
        <dbReference type="SAM" id="MobiDB-lite"/>
    </source>
</evidence>
<proteinExistence type="predicted"/>
<feature type="domain" description="T3SS peptide-binding chaperone" evidence="2">
    <location>
        <begin position="11"/>
        <end position="235"/>
    </location>
</feature>
<name>A0A3N4YQ66_9MICO</name>